<protein>
    <recommendedName>
        <fullName evidence="6">YEATS domain-containing protein</fullName>
    </recommendedName>
</protein>
<gene>
    <name evidence="7" type="ORF">Poli38472_005429</name>
</gene>
<dbReference type="GO" id="GO:0005634">
    <property type="term" value="C:nucleus"/>
    <property type="evidence" value="ECO:0007669"/>
    <property type="project" value="UniProtKB-SubCell"/>
</dbReference>
<name>A0A8K1CG01_PYTOL</name>
<evidence type="ECO:0000256" key="1">
    <source>
        <dbReference type="ARBA" id="ARBA00023015"/>
    </source>
</evidence>
<dbReference type="Proteomes" id="UP000794436">
    <property type="component" value="Unassembled WGS sequence"/>
</dbReference>
<organism evidence="7 8">
    <name type="scientific">Pythium oligandrum</name>
    <name type="common">Mycoparasitic fungus</name>
    <dbReference type="NCBI Taxonomy" id="41045"/>
    <lineage>
        <taxon>Eukaryota</taxon>
        <taxon>Sar</taxon>
        <taxon>Stramenopiles</taxon>
        <taxon>Oomycota</taxon>
        <taxon>Peronosporomycetes</taxon>
        <taxon>Pythiales</taxon>
        <taxon>Pythiaceae</taxon>
        <taxon>Pythium</taxon>
    </lineage>
</organism>
<dbReference type="PANTHER" id="PTHR47573">
    <property type="entry name" value="PROTEIN AF-9 HOMOLOG"/>
    <property type="match status" value="1"/>
</dbReference>
<evidence type="ECO:0000313" key="7">
    <source>
        <dbReference type="EMBL" id="TMW62811.1"/>
    </source>
</evidence>
<feature type="compositionally biased region" description="Low complexity" evidence="5">
    <location>
        <begin position="217"/>
        <end position="226"/>
    </location>
</feature>
<dbReference type="PROSITE" id="PS51037">
    <property type="entry name" value="YEATS"/>
    <property type="match status" value="1"/>
</dbReference>
<evidence type="ECO:0000256" key="3">
    <source>
        <dbReference type="ARBA" id="ARBA00023242"/>
    </source>
</evidence>
<sequence length="226" mass="25790">MSDVRQKNVVIAKPIVYGSIATYLGRKSEETKTHRWSIYLRGAENEDLSYMLSKVVITLHASFANPVRVLTEPPYEVTEFGWGEFETRIQLHFHDPNEKPVDIIHMLVLYPPGNLPASTKKPVISEFYDELVFNEPTEFFYKKLMAGPEKEAPAYSMQEHFPVYSDVAILKTLSQAQQFTKDEIQATKDLLLHADLEIKELKERIADHTKKKKQADKQAAAATAGH</sequence>
<dbReference type="InterPro" id="IPR055129">
    <property type="entry name" value="YEATS_dom"/>
</dbReference>
<dbReference type="Gene3D" id="2.60.40.1970">
    <property type="entry name" value="YEATS domain"/>
    <property type="match status" value="1"/>
</dbReference>
<keyword evidence="2" id="KW-0804">Transcription</keyword>
<dbReference type="GO" id="GO:0006355">
    <property type="term" value="P:regulation of DNA-templated transcription"/>
    <property type="evidence" value="ECO:0007669"/>
    <property type="project" value="InterPro"/>
</dbReference>
<comment type="subcellular location">
    <subcellularLocation>
        <location evidence="4">Nucleus</location>
    </subcellularLocation>
</comment>
<feature type="region of interest" description="Disordered" evidence="5">
    <location>
        <begin position="207"/>
        <end position="226"/>
    </location>
</feature>
<evidence type="ECO:0000259" key="6">
    <source>
        <dbReference type="PROSITE" id="PS51037"/>
    </source>
</evidence>
<keyword evidence="3 4" id="KW-0539">Nucleus</keyword>
<accession>A0A8K1CG01</accession>
<dbReference type="InterPro" id="IPR005033">
    <property type="entry name" value="YEATS"/>
</dbReference>
<evidence type="ECO:0000256" key="5">
    <source>
        <dbReference type="SAM" id="MobiDB-lite"/>
    </source>
</evidence>
<feature type="domain" description="YEATS" evidence="6">
    <location>
        <begin position="5"/>
        <end position="147"/>
    </location>
</feature>
<dbReference type="OrthoDB" id="16041at2759"/>
<keyword evidence="8" id="KW-1185">Reference proteome</keyword>
<dbReference type="CDD" id="cd16910">
    <property type="entry name" value="YEATS_TFIID14_like"/>
    <property type="match status" value="1"/>
</dbReference>
<evidence type="ECO:0000256" key="4">
    <source>
        <dbReference type="PROSITE-ProRule" id="PRU00376"/>
    </source>
</evidence>
<dbReference type="EMBL" id="SPLM01000073">
    <property type="protein sequence ID" value="TMW62811.1"/>
    <property type="molecule type" value="Genomic_DNA"/>
</dbReference>
<dbReference type="Pfam" id="PF03366">
    <property type="entry name" value="YEATS"/>
    <property type="match status" value="1"/>
</dbReference>
<dbReference type="InterPro" id="IPR038704">
    <property type="entry name" value="YEAST_sf"/>
</dbReference>
<reference evidence="7" key="1">
    <citation type="submission" date="2019-03" db="EMBL/GenBank/DDBJ databases">
        <title>Long read genome sequence of the mycoparasitic Pythium oligandrum ATCC 38472 isolated from sugarbeet rhizosphere.</title>
        <authorList>
            <person name="Gaulin E."/>
        </authorList>
    </citation>
    <scope>NUCLEOTIDE SEQUENCE</scope>
    <source>
        <strain evidence="7">ATCC 38472_TT</strain>
    </source>
</reference>
<comment type="caution">
    <text evidence="7">The sequence shown here is derived from an EMBL/GenBank/DDBJ whole genome shotgun (WGS) entry which is preliminary data.</text>
</comment>
<evidence type="ECO:0000256" key="2">
    <source>
        <dbReference type="ARBA" id="ARBA00023163"/>
    </source>
</evidence>
<proteinExistence type="predicted"/>
<keyword evidence="1" id="KW-0805">Transcription regulation</keyword>
<dbReference type="PANTHER" id="PTHR47573:SF1">
    <property type="entry name" value="PROTEIN AF-9 HOMOLOG"/>
    <property type="match status" value="1"/>
</dbReference>
<evidence type="ECO:0000313" key="8">
    <source>
        <dbReference type="Proteomes" id="UP000794436"/>
    </source>
</evidence>
<dbReference type="AlphaFoldDB" id="A0A8K1CG01"/>